<dbReference type="Pfam" id="PF18602">
    <property type="entry name" value="Rap1a"/>
    <property type="match status" value="1"/>
</dbReference>
<dbReference type="AlphaFoldDB" id="A0A133XHI8"/>
<dbReference type="RefSeq" id="WP_066884003.1">
    <property type="nucleotide sequence ID" value="NZ_LODL01000021.1"/>
</dbReference>
<dbReference type="InterPro" id="IPR041238">
    <property type="entry name" value="Rap1a"/>
</dbReference>
<comment type="caution">
    <text evidence="3">The sequence shown here is derived from an EMBL/GenBank/DDBJ whole genome shotgun (WGS) entry which is preliminary data.</text>
</comment>
<sequence>MKPILGVLIVGLLATFTAPAQAYSVKELREDCQAADELFAHKKTSNPYESLKSGRCISYVAGFADGYAVSDYLADKVGVKLNAFCLPDESDLSARLVRAVLAHFEHLPPNPSGSTAMLVASALAKSFPCTNTLEPKK</sequence>
<evidence type="ECO:0000256" key="1">
    <source>
        <dbReference type="SAM" id="SignalP"/>
    </source>
</evidence>
<keyword evidence="1" id="KW-0732">Signal</keyword>
<organism evidence="3 4">
    <name type="scientific">Dechloromonas denitrificans</name>
    <dbReference type="NCBI Taxonomy" id="281362"/>
    <lineage>
        <taxon>Bacteria</taxon>
        <taxon>Pseudomonadati</taxon>
        <taxon>Pseudomonadota</taxon>
        <taxon>Betaproteobacteria</taxon>
        <taxon>Rhodocyclales</taxon>
        <taxon>Azonexaceae</taxon>
        <taxon>Dechloromonas</taxon>
    </lineage>
</organism>
<proteinExistence type="predicted"/>
<dbReference type="Gene3D" id="1.10.890.40">
    <property type="match status" value="1"/>
</dbReference>
<feature type="domain" description="Rap1a immunity protein" evidence="2">
    <location>
        <begin position="25"/>
        <end position="129"/>
    </location>
</feature>
<dbReference type="STRING" id="281362.AT959_13800"/>
<dbReference type="EMBL" id="LODL01000021">
    <property type="protein sequence ID" value="KXB30409.1"/>
    <property type="molecule type" value="Genomic_DNA"/>
</dbReference>
<feature type="signal peptide" evidence="1">
    <location>
        <begin position="1"/>
        <end position="22"/>
    </location>
</feature>
<reference evidence="3 4" key="1">
    <citation type="submission" date="2015-12" db="EMBL/GenBank/DDBJ databases">
        <title>Nitrous oxide reduction kinetics distinguish bacteria harboring typical versus atypical NosZ.</title>
        <authorList>
            <person name="Yoon S."/>
            <person name="Nissen S."/>
            <person name="Park D."/>
            <person name="Sanford R.A."/>
            <person name="Loeffler F.E."/>
        </authorList>
    </citation>
    <scope>NUCLEOTIDE SEQUENCE [LARGE SCALE GENOMIC DNA]</scope>
    <source>
        <strain evidence="3 4">ATCC BAA-841</strain>
    </source>
</reference>
<accession>A0A133XHI8</accession>
<gene>
    <name evidence="3" type="ORF">AT959_13800</name>
</gene>
<dbReference type="Proteomes" id="UP000070186">
    <property type="component" value="Unassembled WGS sequence"/>
</dbReference>
<evidence type="ECO:0000313" key="4">
    <source>
        <dbReference type="Proteomes" id="UP000070186"/>
    </source>
</evidence>
<feature type="chain" id="PRO_5007459392" description="Rap1a immunity protein domain-containing protein" evidence="1">
    <location>
        <begin position="23"/>
        <end position="137"/>
    </location>
</feature>
<keyword evidence="4" id="KW-1185">Reference proteome</keyword>
<protein>
    <recommendedName>
        <fullName evidence="2">Rap1a immunity protein domain-containing protein</fullName>
    </recommendedName>
</protein>
<name>A0A133XHI8_9RHOO</name>
<evidence type="ECO:0000259" key="2">
    <source>
        <dbReference type="Pfam" id="PF18602"/>
    </source>
</evidence>
<evidence type="ECO:0000313" key="3">
    <source>
        <dbReference type="EMBL" id="KXB30409.1"/>
    </source>
</evidence>